<protein>
    <submittedName>
        <fullName evidence="3">Uncharacterized protein</fullName>
    </submittedName>
</protein>
<reference evidence="3 4" key="1">
    <citation type="journal article" date="2022" name="ISME Commun">
        <title>Vulcanimicrobium alpinus gen. nov. sp. nov., the first cultivated representative of the candidate phylum 'Eremiobacterota', is a metabolically versatile aerobic anoxygenic phototroph.</title>
        <authorList>
            <person name="Yabe S."/>
            <person name="Muto K."/>
            <person name="Abe K."/>
            <person name="Yokota A."/>
            <person name="Staudigel H."/>
            <person name="Tebo B.M."/>
        </authorList>
    </citation>
    <scope>NUCLEOTIDE SEQUENCE [LARGE SCALE GENOMIC DNA]</scope>
    <source>
        <strain evidence="3 4">WC8-2</strain>
    </source>
</reference>
<evidence type="ECO:0000256" key="1">
    <source>
        <dbReference type="SAM" id="MobiDB-lite"/>
    </source>
</evidence>
<evidence type="ECO:0000313" key="4">
    <source>
        <dbReference type="Proteomes" id="UP001317532"/>
    </source>
</evidence>
<sequence length="361" mass="36716">MLRSLLRASAAVALAVFVAPAAPSAAPPPGLAYDEIVRVVVNATPPPPGNFAADVAAIQTAPAAPSAPPRRRGLGNIANIAGAVLSGGGANAVAGAVASEAISASIESALEASMAAQFSGLAASARSFLQPHLLRYAYWNGWERVDDVAAQTATIRKCDLGQVVTLNLAQKTYTVSVPGSEPEASAPPAPRRGRAPDPQAPGTAVADLTETTRSLGPLRIENQPTTGYDATTSFTMSQATGSCRDGGASIRTVEYLSPLNRPAVTSCPIRRPLVPQTASEAVTMPTGGCRPTFTVRRSGPTPPGSKLSLYSLVTFAQAGSGAATPPPGGGFGFLTERGSLRTLGATDASLFEVPTGFTKSP</sequence>
<dbReference type="AlphaFoldDB" id="A0AAN1XY70"/>
<gene>
    <name evidence="3" type="ORF">WPS_17030</name>
</gene>
<dbReference type="Proteomes" id="UP001317532">
    <property type="component" value="Chromosome"/>
</dbReference>
<feature type="signal peptide" evidence="2">
    <location>
        <begin position="1"/>
        <end position="21"/>
    </location>
</feature>
<organism evidence="3 4">
    <name type="scientific">Vulcanimicrobium alpinum</name>
    <dbReference type="NCBI Taxonomy" id="3016050"/>
    <lineage>
        <taxon>Bacteria</taxon>
        <taxon>Bacillati</taxon>
        <taxon>Vulcanimicrobiota</taxon>
        <taxon>Vulcanimicrobiia</taxon>
        <taxon>Vulcanimicrobiales</taxon>
        <taxon>Vulcanimicrobiaceae</taxon>
        <taxon>Vulcanimicrobium</taxon>
    </lineage>
</organism>
<dbReference type="EMBL" id="AP025523">
    <property type="protein sequence ID" value="BDE06427.1"/>
    <property type="molecule type" value="Genomic_DNA"/>
</dbReference>
<keyword evidence="4" id="KW-1185">Reference proteome</keyword>
<name>A0AAN1XY70_UNVUL</name>
<feature type="compositionally biased region" description="Polar residues" evidence="1">
    <location>
        <begin position="222"/>
        <end position="241"/>
    </location>
</feature>
<feature type="region of interest" description="Disordered" evidence="1">
    <location>
        <begin position="175"/>
        <end position="243"/>
    </location>
</feature>
<accession>A0AAN1XY70</accession>
<evidence type="ECO:0000256" key="2">
    <source>
        <dbReference type="SAM" id="SignalP"/>
    </source>
</evidence>
<dbReference type="RefSeq" id="WP_317997384.1">
    <property type="nucleotide sequence ID" value="NZ_AP025523.1"/>
</dbReference>
<dbReference type="KEGG" id="vab:WPS_17030"/>
<proteinExistence type="predicted"/>
<feature type="chain" id="PRO_5042908490" evidence="2">
    <location>
        <begin position="22"/>
        <end position="361"/>
    </location>
</feature>
<keyword evidence="2" id="KW-0732">Signal</keyword>
<evidence type="ECO:0000313" key="3">
    <source>
        <dbReference type="EMBL" id="BDE06427.1"/>
    </source>
</evidence>